<sequence>MPEFAADLGHLRDAAGRTLPNPAVTTAYVRACGDPVAHRCAPFVGALLLRVGEAIADSAREESHRDPRTNS</sequence>
<keyword evidence="2" id="KW-1185">Reference proteome</keyword>
<evidence type="ECO:0000313" key="1">
    <source>
        <dbReference type="EMBL" id="MDQ2585623.1"/>
    </source>
</evidence>
<name>A0ABU0X0K3_9PSEU</name>
<reference evidence="1 2" key="1">
    <citation type="submission" date="2017-06" db="EMBL/GenBank/DDBJ databases">
        <title>Cultured bacterium strain Saccharothrix yanglingensis Hhs.015.</title>
        <authorList>
            <person name="Xia Y."/>
        </authorList>
    </citation>
    <scope>NUCLEOTIDE SEQUENCE [LARGE SCALE GENOMIC DNA]</scope>
    <source>
        <strain evidence="1 2">Hhs.015</strain>
    </source>
</reference>
<evidence type="ECO:0000313" key="2">
    <source>
        <dbReference type="Proteomes" id="UP001225605"/>
    </source>
</evidence>
<accession>A0ABU0X0K3</accession>
<organism evidence="1 2">
    <name type="scientific">Saccharothrix yanglingensis</name>
    <dbReference type="NCBI Taxonomy" id="659496"/>
    <lineage>
        <taxon>Bacteria</taxon>
        <taxon>Bacillati</taxon>
        <taxon>Actinomycetota</taxon>
        <taxon>Actinomycetes</taxon>
        <taxon>Pseudonocardiales</taxon>
        <taxon>Pseudonocardiaceae</taxon>
        <taxon>Saccharothrix</taxon>
    </lineage>
</organism>
<protein>
    <submittedName>
        <fullName evidence="1">Uncharacterized protein</fullName>
    </submittedName>
</protein>
<proteinExistence type="predicted"/>
<comment type="caution">
    <text evidence="1">The sequence shown here is derived from an EMBL/GenBank/DDBJ whole genome shotgun (WGS) entry which is preliminary data.</text>
</comment>
<dbReference type="Proteomes" id="UP001225605">
    <property type="component" value="Unassembled WGS sequence"/>
</dbReference>
<dbReference type="EMBL" id="NSDM01000007">
    <property type="protein sequence ID" value="MDQ2585623.1"/>
    <property type="molecule type" value="Genomic_DNA"/>
</dbReference>
<gene>
    <name evidence="1" type="ORF">CKY47_16870</name>
</gene>